<dbReference type="InterPro" id="IPR045792">
    <property type="entry name" value="DUF6036"/>
</dbReference>
<evidence type="ECO:0000259" key="1">
    <source>
        <dbReference type="Pfam" id="PF19502"/>
    </source>
</evidence>
<gene>
    <name evidence="2" type="ORF">MNV_140003</name>
</gene>
<evidence type="ECO:0000313" key="3">
    <source>
        <dbReference type="Proteomes" id="UP000218615"/>
    </source>
</evidence>
<dbReference type="Pfam" id="PF19502">
    <property type="entry name" value="DUF6036"/>
    <property type="match status" value="1"/>
</dbReference>
<name>A0A284VKT3_9EURY</name>
<accession>A0A284VKT3</accession>
<dbReference type="Gene3D" id="3.30.460.40">
    <property type="match status" value="1"/>
</dbReference>
<keyword evidence="3" id="KW-1185">Reference proteome</keyword>
<sequence length="150" mass="17340">MERELIKIIKLLNKHRIKYLLIGGVAAVLYGVPRSTFDIDIAISMDTESISKATSLLLESGFAEKEKLEGGVRLTDGNVEIDLMFIESYKFNFFYEYHKELSYKGTLIKMPNIMDLIRMKESSSREKDKQDAQYLRIILSSKTTEKMEDK</sequence>
<protein>
    <recommendedName>
        <fullName evidence="1">DUF6036 domain-containing protein</fullName>
    </recommendedName>
</protein>
<dbReference type="Proteomes" id="UP000218615">
    <property type="component" value="Unassembled WGS sequence"/>
</dbReference>
<dbReference type="SUPFAM" id="SSF81301">
    <property type="entry name" value="Nucleotidyltransferase"/>
    <property type="match status" value="1"/>
</dbReference>
<proteinExistence type="predicted"/>
<evidence type="ECO:0000313" key="2">
    <source>
        <dbReference type="EMBL" id="SNQ59868.1"/>
    </source>
</evidence>
<dbReference type="EMBL" id="FZMP01000046">
    <property type="protein sequence ID" value="SNQ59868.1"/>
    <property type="molecule type" value="Genomic_DNA"/>
</dbReference>
<organism evidence="2 3">
    <name type="scientific">Candidatus Methanoperedens nitratireducens</name>
    <dbReference type="NCBI Taxonomy" id="1392998"/>
    <lineage>
        <taxon>Archaea</taxon>
        <taxon>Methanobacteriati</taxon>
        <taxon>Methanobacteriota</taxon>
        <taxon>Stenosarchaea group</taxon>
        <taxon>Methanomicrobia</taxon>
        <taxon>Methanosarcinales</taxon>
        <taxon>ANME-2 cluster</taxon>
        <taxon>Candidatus Methanoperedentaceae</taxon>
        <taxon>Candidatus Methanoperedens</taxon>
    </lineage>
</organism>
<dbReference type="AlphaFoldDB" id="A0A284VKT3"/>
<dbReference type="InterPro" id="IPR043519">
    <property type="entry name" value="NT_sf"/>
</dbReference>
<dbReference type="RefSeq" id="WP_096204170.1">
    <property type="nucleotide sequence ID" value="NZ_FZMP01000046.1"/>
</dbReference>
<reference evidence="3" key="1">
    <citation type="submission" date="2017-06" db="EMBL/GenBank/DDBJ databases">
        <authorList>
            <person name="Cremers G."/>
        </authorList>
    </citation>
    <scope>NUCLEOTIDE SEQUENCE [LARGE SCALE GENOMIC DNA]</scope>
</reference>
<feature type="domain" description="DUF6036" evidence="1">
    <location>
        <begin position="9"/>
        <end position="133"/>
    </location>
</feature>